<gene>
    <name evidence="2" type="ORF">J2S57_003045</name>
</gene>
<dbReference type="PIRSF" id="PIRSF005962">
    <property type="entry name" value="Pept_M20D_amidohydro"/>
    <property type="match status" value="1"/>
</dbReference>
<keyword evidence="3" id="KW-1185">Reference proteome</keyword>
<dbReference type="Gene3D" id="3.40.630.10">
    <property type="entry name" value="Zn peptidases"/>
    <property type="match status" value="1"/>
</dbReference>
<evidence type="ECO:0000259" key="1">
    <source>
        <dbReference type="Pfam" id="PF07687"/>
    </source>
</evidence>
<dbReference type="Pfam" id="PF01546">
    <property type="entry name" value="Peptidase_M20"/>
    <property type="match status" value="1"/>
</dbReference>
<dbReference type="Proteomes" id="UP001235712">
    <property type="component" value="Unassembled WGS sequence"/>
</dbReference>
<dbReference type="PANTHER" id="PTHR11014">
    <property type="entry name" value="PEPTIDASE M20 FAMILY MEMBER"/>
    <property type="match status" value="1"/>
</dbReference>
<dbReference type="EC" id="3.5.1.32" evidence="2"/>
<organism evidence="2 3">
    <name type="scientific">Kineosporia succinea</name>
    <dbReference type="NCBI Taxonomy" id="84632"/>
    <lineage>
        <taxon>Bacteria</taxon>
        <taxon>Bacillati</taxon>
        <taxon>Actinomycetota</taxon>
        <taxon>Actinomycetes</taxon>
        <taxon>Kineosporiales</taxon>
        <taxon>Kineosporiaceae</taxon>
        <taxon>Kineosporia</taxon>
    </lineage>
</organism>
<keyword evidence="2" id="KW-0378">Hydrolase</keyword>
<feature type="domain" description="Peptidase M20 dimerisation" evidence="1">
    <location>
        <begin position="194"/>
        <end position="273"/>
    </location>
</feature>
<dbReference type="SUPFAM" id="SSF53187">
    <property type="entry name" value="Zn-dependent exopeptidases"/>
    <property type="match status" value="1"/>
</dbReference>
<dbReference type="NCBIfam" id="TIGR01891">
    <property type="entry name" value="amidohydrolases"/>
    <property type="match status" value="1"/>
</dbReference>
<evidence type="ECO:0000313" key="2">
    <source>
        <dbReference type="EMBL" id="MDP9827296.1"/>
    </source>
</evidence>
<name>A0ABT9P414_9ACTN</name>
<dbReference type="SUPFAM" id="SSF55031">
    <property type="entry name" value="Bacterial exopeptidase dimerisation domain"/>
    <property type="match status" value="1"/>
</dbReference>
<sequence>MTLLDDAAGISDDLADLRHRLHRRPEIGLKLQRTQQAVLEALDGLDLEITAGQEIGSVTAVLRGGQTSEQAPVVLLRADMDALPVHEEVDVPFRSTVDGAMHACGHDLHTSMLVGAARLLSARRDQIAGDVVLMFQPGEEGYQGAAKMIDGGVLGAAGRAADQAFALHVLPNQVSRGTIASRPGAVMAASDGLFVTARGAGGHAASPHLAHDPVPAICEMVMALQTAITRRIDAFEAAVLTVGRLKAGTKHTVIPETAGFEASVRTFDRGVRRKVREIAHQVCQGIADAHGVEVVIEYVEECPVTLNDSGATAFAFETASELFGDSRTFTLPRPLTGTEDFSRVLERVPGAMVLIGACPDGHDLDTAPSNHSPHAVFDDSVLADGAALYSQLALRSLKQN</sequence>
<dbReference type="InterPro" id="IPR011650">
    <property type="entry name" value="Peptidase_M20_dimer"/>
</dbReference>
<dbReference type="GO" id="GO:0047980">
    <property type="term" value="F:hippurate hydrolase activity"/>
    <property type="evidence" value="ECO:0007669"/>
    <property type="project" value="UniProtKB-EC"/>
</dbReference>
<dbReference type="InterPro" id="IPR017439">
    <property type="entry name" value="Amidohydrolase"/>
</dbReference>
<evidence type="ECO:0000313" key="3">
    <source>
        <dbReference type="Proteomes" id="UP001235712"/>
    </source>
</evidence>
<comment type="caution">
    <text evidence="2">The sequence shown here is derived from an EMBL/GenBank/DDBJ whole genome shotgun (WGS) entry which is preliminary data.</text>
</comment>
<reference evidence="2 3" key="1">
    <citation type="submission" date="2023-07" db="EMBL/GenBank/DDBJ databases">
        <title>Sequencing the genomes of 1000 actinobacteria strains.</title>
        <authorList>
            <person name="Klenk H.-P."/>
        </authorList>
    </citation>
    <scope>NUCLEOTIDE SEQUENCE [LARGE SCALE GENOMIC DNA]</scope>
    <source>
        <strain evidence="2 3">DSM 44388</strain>
    </source>
</reference>
<dbReference type="Gene3D" id="3.30.70.360">
    <property type="match status" value="1"/>
</dbReference>
<protein>
    <submittedName>
        <fullName evidence="2">Hippurate hydrolase</fullName>
        <ecNumber evidence="2">3.5.1.32</ecNumber>
    </submittedName>
</protein>
<accession>A0ABT9P414</accession>
<dbReference type="InterPro" id="IPR002933">
    <property type="entry name" value="Peptidase_M20"/>
</dbReference>
<dbReference type="Pfam" id="PF07687">
    <property type="entry name" value="M20_dimer"/>
    <property type="match status" value="1"/>
</dbReference>
<dbReference type="EMBL" id="JAUSQZ010000001">
    <property type="protein sequence ID" value="MDP9827296.1"/>
    <property type="molecule type" value="Genomic_DNA"/>
</dbReference>
<dbReference type="CDD" id="cd03886">
    <property type="entry name" value="M20_Acy1"/>
    <property type="match status" value="1"/>
</dbReference>
<dbReference type="PANTHER" id="PTHR11014:SF169">
    <property type="entry name" value="CLAN MH, FAMILY M20, PEPTIDASE T-LIKE METALLOPEPTIDASE"/>
    <property type="match status" value="1"/>
</dbReference>
<dbReference type="RefSeq" id="WP_307243167.1">
    <property type="nucleotide sequence ID" value="NZ_JAUSQZ010000001.1"/>
</dbReference>
<proteinExistence type="predicted"/>
<dbReference type="InterPro" id="IPR036264">
    <property type="entry name" value="Bact_exopeptidase_dim_dom"/>
</dbReference>